<sequence length="63" mass="6033">MDLTGSIYDATAPLSTTLGGSLAGGPTGSSAIDTILGTLFSLPSLFGSLAAMAGADIGSTWGP</sequence>
<dbReference type="AlphaFoldDB" id="A0A365PDR8"/>
<dbReference type="EMBL" id="QNTT01000004">
    <property type="protein sequence ID" value="RBA39831.1"/>
    <property type="molecule type" value="Genomic_DNA"/>
</dbReference>
<comment type="caution">
    <text evidence="1">The sequence shown here is derived from an EMBL/GenBank/DDBJ whole genome shotgun (WGS) entry which is preliminary data.</text>
</comment>
<reference evidence="1 2" key="1">
    <citation type="submission" date="2018-06" db="EMBL/GenBank/DDBJ databases">
        <title>Whole genome sequencing of four bacterial strains from South Shetland trench revealing bio-synthetic gene clusters.</title>
        <authorList>
            <person name="Abdel-Mageed W.M."/>
            <person name="Lehri B."/>
            <person name="Jarmusch S.A."/>
            <person name="Miranda K."/>
            <person name="Goodfellow M."/>
            <person name="Jaspars M."/>
            <person name="Karlyshev A.V."/>
        </authorList>
    </citation>
    <scope>NUCLEOTIDE SEQUENCE [LARGE SCALE GENOMIC DNA]</scope>
    <source>
        <strain evidence="1 2">SST1</strain>
    </source>
</reference>
<dbReference type="Proteomes" id="UP000252187">
    <property type="component" value="Unassembled WGS sequence"/>
</dbReference>
<evidence type="ECO:0000313" key="1">
    <source>
        <dbReference type="EMBL" id="RBA39831.1"/>
    </source>
</evidence>
<protein>
    <submittedName>
        <fullName evidence="1">Uncharacterized protein</fullName>
    </submittedName>
</protein>
<accession>A0A365PDR8</accession>
<gene>
    <name evidence="1" type="ORF">DQ226_02825</name>
</gene>
<name>A0A365PDR8_9ACTN</name>
<evidence type="ECO:0000313" key="2">
    <source>
        <dbReference type="Proteomes" id="UP000252187"/>
    </source>
</evidence>
<proteinExistence type="predicted"/>
<organism evidence="1 2">
    <name type="scientific">Dietzia maris</name>
    <dbReference type="NCBI Taxonomy" id="37915"/>
    <lineage>
        <taxon>Bacteria</taxon>
        <taxon>Bacillati</taxon>
        <taxon>Actinomycetota</taxon>
        <taxon>Actinomycetes</taxon>
        <taxon>Mycobacteriales</taxon>
        <taxon>Dietziaceae</taxon>
        <taxon>Dietzia</taxon>
    </lineage>
</organism>